<name>A0ABT5C1B4_9BACT</name>
<accession>A0ABT5C1B4</accession>
<comment type="caution">
    <text evidence="1">The sequence shown here is derived from an EMBL/GenBank/DDBJ whole genome shotgun (WGS) entry which is preliminary data.</text>
</comment>
<dbReference type="Proteomes" id="UP001217485">
    <property type="component" value="Unassembled WGS sequence"/>
</dbReference>
<gene>
    <name evidence="1" type="ORF">POL72_14650</name>
</gene>
<sequence length="156" mass="17491">MQKDELSPEEAYDLIASQLRDRMSEYLAAIDAFPNVDPLAKVDIWNAVVNKRNEIDQLQAQLSETATELRAQAPQTATAAASLLYRACRAVSWDVPQQNDERVLAHWCQQQALAIRDPVARQSALDWIRRALRYAQAGRSGPTVTCVTNAKQLLSR</sequence>
<organism evidence="1 2">
    <name type="scientific">Sorangium atrum</name>
    <dbReference type="NCBI Taxonomy" id="2995308"/>
    <lineage>
        <taxon>Bacteria</taxon>
        <taxon>Pseudomonadati</taxon>
        <taxon>Myxococcota</taxon>
        <taxon>Polyangia</taxon>
        <taxon>Polyangiales</taxon>
        <taxon>Polyangiaceae</taxon>
        <taxon>Sorangium</taxon>
    </lineage>
</organism>
<evidence type="ECO:0000313" key="1">
    <source>
        <dbReference type="EMBL" id="MDC0678982.1"/>
    </source>
</evidence>
<evidence type="ECO:0000313" key="2">
    <source>
        <dbReference type="Proteomes" id="UP001217485"/>
    </source>
</evidence>
<protein>
    <submittedName>
        <fullName evidence="1">Uncharacterized protein</fullName>
    </submittedName>
</protein>
<reference evidence="1 2" key="1">
    <citation type="submission" date="2023-01" db="EMBL/GenBank/DDBJ databases">
        <title>Minimal conservation of predation-associated metabolite biosynthetic gene clusters underscores biosynthetic potential of Myxococcota including descriptions for ten novel species: Archangium lansinium sp. nov., Myxococcus landrumus sp. nov., Nannocystis bai.</title>
        <authorList>
            <person name="Ahearne A."/>
            <person name="Stevens C."/>
            <person name="Dowd S."/>
        </authorList>
    </citation>
    <scope>NUCLEOTIDE SEQUENCE [LARGE SCALE GENOMIC DNA]</scope>
    <source>
        <strain evidence="1 2">WIWO2</strain>
    </source>
</reference>
<dbReference type="RefSeq" id="WP_272095844.1">
    <property type="nucleotide sequence ID" value="NZ_JAQNDK010000001.1"/>
</dbReference>
<keyword evidence="2" id="KW-1185">Reference proteome</keyword>
<proteinExistence type="predicted"/>
<dbReference type="EMBL" id="JAQNDK010000001">
    <property type="protein sequence ID" value="MDC0678982.1"/>
    <property type="molecule type" value="Genomic_DNA"/>
</dbReference>